<keyword evidence="3" id="KW-0812">Transmembrane</keyword>
<evidence type="ECO:0000256" key="1">
    <source>
        <dbReference type="ARBA" id="ARBA00009477"/>
    </source>
</evidence>
<keyword evidence="3" id="KW-1133">Transmembrane helix</keyword>
<feature type="domain" description="Multidrug resistance protein MdtA-like C-terminal permuted SH3" evidence="5">
    <location>
        <begin position="290"/>
        <end position="340"/>
    </location>
</feature>
<dbReference type="InterPro" id="IPR006143">
    <property type="entry name" value="RND_pump_MFP"/>
</dbReference>
<name>A0A1K1RQ30_9FLAO</name>
<keyword evidence="8" id="KW-1185">Reference proteome</keyword>
<dbReference type="OrthoDB" id="9784685at2"/>
<dbReference type="Pfam" id="PF25954">
    <property type="entry name" value="Beta-barrel_RND_2"/>
    <property type="match status" value="1"/>
</dbReference>
<evidence type="ECO:0000259" key="6">
    <source>
        <dbReference type="Pfam" id="PF25973"/>
    </source>
</evidence>
<feature type="transmembrane region" description="Helical" evidence="3">
    <location>
        <begin position="6"/>
        <end position="23"/>
    </location>
</feature>
<dbReference type="SUPFAM" id="SSF111369">
    <property type="entry name" value="HlyD-like secretion proteins"/>
    <property type="match status" value="1"/>
</dbReference>
<evidence type="ECO:0000259" key="5">
    <source>
        <dbReference type="Pfam" id="PF25967"/>
    </source>
</evidence>
<evidence type="ECO:0000256" key="2">
    <source>
        <dbReference type="SAM" id="Coils"/>
    </source>
</evidence>
<feature type="domain" description="CzcB-like barrel-sandwich hybrid" evidence="6">
    <location>
        <begin position="72"/>
        <end position="197"/>
    </location>
</feature>
<evidence type="ECO:0000256" key="3">
    <source>
        <dbReference type="SAM" id="Phobius"/>
    </source>
</evidence>
<dbReference type="InterPro" id="IPR058627">
    <property type="entry name" value="MdtA-like_C"/>
</dbReference>
<reference evidence="7 8" key="1">
    <citation type="submission" date="2016-11" db="EMBL/GenBank/DDBJ databases">
        <authorList>
            <person name="Jaros S."/>
            <person name="Januszkiewicz K."/>
            <person name="Wedrychowicz H."/>
        </authorList>
    </citation>
    <scope>NUCLEOTIDE SEQUENCE [LARGE SCALE GENOMIC DNA]</scope>
    <source>
        <strain evidence="7 8">CGMCC 1.12145</strain>
    </source>
</reference>
<dbReference type="AlphaFoldDB" id="A0A1K1RQ30"/>
<accession>A0A1K1RQ30</accession>
<dbReference type="Gene3D" id="2.40.420.20">
    <property type="match status" value="1"/>
</dbReference>
<keyword evidence="3" id="KW-0472">Membrane</keyword>
<evidence type="ECO:0000313" key="8">
    <source>
        <dbReference type="Proteomes" id="UP000182248"/>
    </source>
</evidence>
<comment type="similarity">
    <text evidence="1">Belongs to the membrane fusion protein (MFP) (TC 8.A.1) family.</text>
</comment>
<gene>
    <name evidence="7" type="ORF">SAMN02927921_03886</name>
</gene>
<dbReference type="RefSeq" id="WP_072319121.1">
    <property type="nucleotide sequence ID" value="NZ_FPJE01000032.1"/>
</dbReference>
<feature type="domain" description="CusB-like beta-barrel" evidence="4">
    <location>
        <begin position="203"/>
        <end position="276"/>
    </location>
</feature>
<dbReference type="Gene3D" id="1.10.287.470">
    <property type="entry name" value="Helix hairpin bin"/>
    <property type="match status" value="1"/>
</dbReference>
<dbReference type="Pfam" id="PF25973">
    <property type="entry name" value="BSH_CzcB"/>
    <property type="match status" value="1"/>
</dbReference>
<sequence length="354" mass="39237">MKKTVYTIIIFCLVLGGAIYLLLSNKEQNQQETALITQKNDAISVKADTVKRITPQLSYRSNGTFKPEQELIVTPETSGTILKITVKEGDPVSKGQTLAYLKKDQINVSYRNADANYRNALENYERYQRAFKTGGVTREQLEQIKLQLDNAKSTLENANLDLEDTRIKASINGVINKKFVETGAVVNTTTSLFEIVDINTLRLQVSVPELQVSHIAAGREAQIRLNVYPDTTFTGKVAFVAAKADRSLNFPVEITLQNSTTHPIKAGMYATAIFSTPSEPINTIKVISRNAFTEGLGESEVFVVKNNKVHLQKVRTGKNYNNQVEILDGLQVGDVVVTSGQINLEDQSAIQIIR</sequence>
<dbReference type="GO" id="GO:0015562">
    <property type="term" value="F:efflux transmembrane transporter activity"/>
    <property type="evidence" value="ECO:0007669"/>
    <property type="project" value="TreeGrafter"/>
</dbReference>
<dbReference type="STRING" id="1150368.SAMN02927921_03886"/>
<dbReference type="Pfam" id="PF25967">
    <property type="entry name" value="RND-MFP_C"/>
    <property type="match status" value="1"/>
</dbReference>
<dbReference type="Proteomes" id="UP000182248">
    <property type="component" value="Unassembled WGS sequence"/>
</dbReference>
<dbReference type="GO" id="GO:1990281">
    <property type="term" value="C:efflux pump complex"/>
    <property type="evidence" value="ECO:0007669"/>
    <property type="project" value="TreeGrafter"/>
</dbReference>
<keyword evidence="2" id="KW-0175">Coiled coil</keyword>
<dbReference type="PANTHER" id="PTHR30469">
    <property type="entry name" value="MULTIDRUG RESISTANCE PROTEIN MDTA"/>
    <property type="match status" value="1"/>
</dbReference>
<dbReference type="PANTHER" id="PTHR30469:SF15">
    <property type="entry name" value="HLYD FAMILY OF SECRETION PROTEINS"/>
    <property type="match status" value="1"/>
</dbReference>
<dbReference type="Gene3D" id="2.40.50.100">
    <property type="match status" value="1"/>
</dbReference>
<feature type="coiled-coil region" evidence="2">
    <location>
        <begin position="110"/>
        <end position="168"/>
    </location>
</feature>
<dbReference type="Gene3D" id="2.40.30.170">
    <property type="match status" value="1"/>
</dbReference>
<evidence type="ECO:0000313" key="7">
    <source>
        <dbReference type="EMBL" id="SFW74387.1"/>
    </source>
</evidence>
<protein>
    <submittedName>
        <fullName evidence="7">RND family efflux transporter, MFP subunit</fullName>
    </submittedName>
</protein>
<evidence type="ECO:0000259" key="4">
    <source>
        <dbReference type="Pfam" id="PF25954"/>
    </source>
</evidence>
<organism evidence="7 8">
    <name type="scientific">Sinomicrobium oceani</name>
    <dbReference type="NCBI Taxonomy" id="1150368"/>
    <lineage>
        <taxon>Bacteria</taxon>
        <taxon>Pseudomonadati</taxon>
        <taxon>Bacteroidota</taxon>
        <taxon>Flavobacteriia</taxon>
        <taxon>Flavobacteriales</taxon>
        <taxon>Flavobacteriaceae</taxon>
        <taxon>Sinomicrobium</taxon>
    </lineage>
</organism>
<dbReference type="InterPro" id="IPR058792">
    <property type="entry name" value="Beta-barrel_RND_2"/>
</dbReference>
<proteinExistence type="inferred from homology"/>
<dbReference type="InterPro" id="IPR058647">
    <property type="entry name" value="BSH_CzcB-like"/>
</dbReference>
<dbReference type="NCBIfam" id="TIGR01730">
    <property type="entry name" value="RND_mfp"/>
    <property type="match status" value="1"/>
</dbReference>
<dbReference type="EMBL" id="FPJE01000032">
    <property type="protein sequence ID" value="SFW74387.1"/>
    <property type="molecule type" value="Genomic_DNA"/>
</dbReference>